<accession>A0A6N9VC73</accession>
<reference evidence="1 3" key="1">
    <citation type="submission" date="2020-01" db="EMBL/GenBank/DDBJ databases">
        <title>Insect and environment-associated Actinomycetes.</title>
        <authorList>
            <person name="Currrie C."/>
            <person name="Chevrette M."/>
            <person name="Carlson C."/>
            <person name="Stubbendieck R."/>
            <person name="Wendt-Pienkowski E."/>
        </authorList>
    </citation>
    <scope>NUCLEOTIDE SEQUENCE [LARGE SCALE GENOMIC DNA]</scope>
    <source>
        <strain evidence="1 3">SID14438</strain>
    </source>
</reference>
<sequence length="75" mass="7990">MPSQAVQALEKAIRALGGTWDTRRSVTALRDAGLGDGDQTAQEKRARGALRDLAKAGVIVKVDPDSATYRLAPEQ</sequence>
<comment type="caution">
    <text evidence="1">The sequence shown here is derived from an EMBL/GenBank/DDBJ whole genome shotgun (WGS) entry which is preliminary data.</text>
</comment>
<evidence type="ECO:0000313" key="2">
    <source>
        <dbReference type="EMBL" id="NEB72410.1"/>
    </source>
</evidence>
<dbReference type="AlphaFoldDB" id="A0A6N9VC73"/>
<name>A0A6N9VC73_STRMI</name>
<gene>
    <name evidence="1" type="ORF">G3I39_25295</name>
    <name evidence="2" type="ORF">G3I39_35850</name>
</gene>
<evidence type="ECO:0000313" key="1">
    <source>
        <dbReference type="EMBL" id="NEB70346.1"/>
    </source>
</evidence>
<protein>
    <submittedName>
        <fullName evidence="1">Uncharacterized protein</fullName>
    </submittedName>
</protein>
<proteinExistence type="predicted"/>
<dbReference type="EMBL" id="JAAGME010001542">
    <property type="protein sequence ID" value="NEB72410.1"/>
    <property type="molecule type" value="Genomic_DNA"/>
</dbReference>
<dbReference type="Proteomes" id="UP000471648">
    <property type="component" value="Unassembled WGS sequence"/>
</dbReference>
<evidence type="ECO:0000313" key="3">
    <source>
        <dbReference type="Proteomes" id="UP000471648"/>
    </source>
</evidence>
<dbReference type="RefSeq" id="WP_164358230.1">
    <property type="nucleotide sequence ID" value="NZ_JAAGME010001046.1"/>
</dbReference>
<organism evidence="1 3">
    <name type="scientific">Streptomyces microflavus</name>
    <name type="common">Streptomyces lipmanii</name>
    <dbReference type="NCBI Taxonomy" id="1919"/>
    <lineage>
        <taxon>Bacteria</taxon>
        <taxon>Bacillati</taxon>
        <taxon>Actinomycetota</taxon>
        <taxon>Actinomycetes</taxon>
        <taxon>Kitasatosporales</taxon>
        <taxon>Streptomycetaceae</taxon>
        <taxon>Streptomyces</taxon>
    </lineage>
</organism>
<dbReference type="EMBL" id="JAAGME010001046">
    <property type="protein sequence ID" value="NEB70346.1"/>
    <property type="molecule type" value="Genomic_DNA"/>
</dbReference>